<proteinExistence type="predicted"/>
<evidence type="ECO:0000313" key="1">
    <source>
        <dbReference type="EMBL" id="BDD86442.1"/>
    </source>
</evidence>
<dbReference type="InterPro" id="IPR007709">
    <property type="entry name" value="N-FG_amidohydro"/>
</dbReference>
<keyword evidence="2" id="KW-1185">Reference proteome</keyword>
<dbReference type="Gene3D" id="3.40.630.40">
    <property type="entry name" value="Zn-dependent exopeptidases"/>
    <property type="match status" value="1"/>
</dbReference>
<gene>
    <name evidence="1" type="ORF">DPPLL_08070</name>
</gene>
<evidence type="ECO:0008006" key="3">
    <source>
        <dbReference type="Google" id="ProtNLM"/>
    </source>
</evidence>
<dbReference type="SUPFAM" id="SSF53187">
    <property type="entry name" value="Zn-dependent exopeptidases"/>
    <property type="match status" value="1"/>
</dbReference>
<reference evidence="1 2" key="1">
    <citation type="submission" date="2022-01" db="EMBL/GenBank/DDBJ databases">
        <title>Desulfofustis limnae sp. nov., a novel mesophilic sulfate-reducing bacterium isolated from marsh soil.</title>
        <authorList>
            <person name="Watanabe M."/>
            <person name="Takahashi A."/>
            <person name="Kojima H."/>
            <person name="Fukui M."/>
        </authorList>
    </citation>
    <scope>NUCLEOTIDE SEQUENCE [LARGE SCALE GENOMIC DNA]</scope>
    <source>
        <strain evidence="1 2">PPLL</strain>
    </source>
</reference>
<evidence type="ECO:0000313" key="2">
    <source>
        <dbReference type="Proteomes" id="UP000830055"/>
    </source>
</evidence>
<dbReference type="EMBL" id="AP025516">
    <property type="protein sequence ID" value="BDD86442.1"/>
    <property type="molecule type" value="Genomic_DNA"/>
</dbReference>
<name>A0ABN6M5R0_9BACT</name>
<accession>A0ABN6M5R0</accession>
<protein>
    <recommendedName>
        <fullName evidence="3">N-formylglutamate amidohydrolase</fullName>
    </recommendedName>
</protein>
<dbReference type="RefSeq" id="WP_284153529.1">
    <property type="nucleotide sequence ID" value="NZ_AP025516.1"/>
</dbReference>
<dbReference type="Proteomes" id="UP000830055">
    <property type="component" value="Chromosome"/>
</dbReference>
<organism evidence="1 2">
    <name type="scientific">Desulfofustis limnaeus</name>
    <dbReference type="NCBI Taxonomy" id="2740163"/>
    <lineage>
        <taxon>Bacteria</taxon>
        <taxon>Pseudomonadati</taxon>
        <taxon>Thermodesulfobacteriota</taxon>
        <taxon>Desulfobulbia</taxon>
        <taxon>Desulfobulbales</taxon>
        <taxon>Desulfocapsaceae</taxon>
        <taxon>Desulfofustis</taxon>
    </lineage>
</organism>
<sequence length="286" mass="31962">MDLLSEADIIAAIRSGTPVSALVDSGAFHIVVPRYIPAVATAIHDGHEVPGPVEAAMLVSVEERCFEEDPYTGRIADTVAISLVMHHSRYYYDVNRRPAACIYDEAWGKKVWRSFPDEQARAAIVDLHASYFRVLDALLSALEQRFPAVVLYDLHSYNYGRLRGEPPLFNIGTHFIDSQQWHSLPDRLAEGLRSIAVPGIANRTVFDEVFVGKGYQAEHIRSHHDRCLCLPLEIKKVFLDEVSGRLCVERFQALQNGLTEVLASHAAACAQQWSAGDFSKNDFVRT</sequence>
<dbReference type="Pfam" id="PF05013">
    <property type="entry name" value="FGase"/>
    <property type="match status" value="1"/>
</dbReference>